<keyword evidence="2" id="KW-1185">Reference proteome</keyword>
<sequence length="210" mass="23111">MTTLTDPTNADRSNPTIQAADAGLHFGSSAHVNASAAQVWDALIDTSTWPAWNNFVPRVTIREQPNADVQAGNDEPGAGALSPRLQNGTRFTFHVRMDPFSDKPQAATDTPLRVTEYTPPNLETGTPGRITWASDLDAPGAMAQSLLKAERTHEVTPVECGTEVRNWENQVGWLVCVVRWMYGERLQRCFELWVNDLKGFVEKGTSTSAQ</sequence>
<evidence type="ECO:0008006" key="3">
    <source>
        <dbReference type="Google" id="ProtNLM"/>
    </source>
</evidence>
<dbReference type="SUPFAM" id="SSF55961">
    <property type="entry name" value="Bet v1-like"/>
    <property type="match status" value="1"/>
</dbReference>
<gene>
    <name evidence="1" type="ORF">N7492_006518</name>
</gene>
<dbReference type="InterPro" id="IPR023393">
    <property type="entry name" value="START-like_dom_sf"/>
</dbReference>
<dbReference type="OrthoDB" id="509124at2759"/>
<comment type="caution">
    <text evidence="1">The sequence shown here is derived from an EMBL/GenBank/DDBJ whole genome shotgun (WGS) entry which is preliminary data.</text>
</comment>
<name>A0A9W9I0D5_9EURO</name>
<dbReference type="Proteomes" id="UP001146351">
    <property type="component" value="Unassembled WGS sequence"/>
</dbReference>
<organism evidence="1 2">
    <name type="scientific">Penicillium capsulatum</name>
    <dbReference type="NCBI Taxonomy" id="69766"/>
    <lineage>
        <taxon>Eukaryota</taxon>
        <taxon>Fungi</taxon>
        <taxon>Dikarya</taxon>
        <taxon>Ascomycota</taxon>
        <taxon>Pezizomycotina</taxon>
        <taxon>Eurotiomycetes</taxon>
        <taxon>Eurotiomycetidae</taxon>
        <taxon>Eurotiales</taxon>
        <taxon>Aspergillaceae</taxon>
        <taxon>Penicillium</taxon>
    </lineage>
</organism>
<proteinExistence type="predicted"/>
<dbReference type="EMBL" id="JAPQKO010000005">
    <property type="protein sequence ID" value="KAJ5161126.1"/>
    <property type="molecule type" value="Genomic_DNA"/>
</dbReference>
<dbReference type="CDD" id="cd07822">
    <property type="entry name" value="SRPBCC_4"/>
    <property type="match status" value="1"/>
</dbReference>
<accession>A0A9W9I0D5</accession>
<evidence type="ECO:0000313" key="2">
    <source>
        <dbReference type="Proteomes" id="UP001146351"/>
    </source>
</evidence>
<reference evidence="1" key="1">
    <citation type="submission" date="2022-11" db="EMBL/GenBank/DDBJ databases">
        <authorList>
            <person name="Petersen C."/>
        </authorList>
    </citation>
    <scope>NUCLEOTIDE SEQUENCE</scope>
    <source>
        <strain evidence="1">IBT 21917</strain>
    </source>
</reference>
<dbReference type="Gene3D" id="3.30.530.20">
    <property type="match status" value="1"/>
</dbReference>
<dbReference type="Pfam" id="PF10604">
    <property type="entry name" value="Polyketide_cyc2"/>
    <property type="match status" value="1"/>
</dbReference>
<reference evidence="1" key="2">
    <citation type="journal article" date="2023" name="IMA Fungus">
        <title>Comparative genomic study of the Penicillium genus elucidates a diverse pangenome and 15 lateral gene transfer events.</title>
        <authorList>
            <person name="Petersen C."/>
            <person name="Sorensen T."/>
            <person name="Nielsen M.R."/>
            <person name="Sondergaard T.E."/>
            <person name="Sorensen J.L."/>
            <person name="Fitzpatrick D.A."/>
            <person name="Frisvad J.C."/>
            <person name="Nielsen K.L."/>
        </authorList>
    </citation>
    <scope>NUCLEOTIDE SEQUENCE</scope>
    <source>
        <strain evidence="1">IBT 21917</strain>
    </source>
</reference>
<dbReference type="InterPro" id="IPR019587">
    <property type="entry name" value="Polyketide_cyclase/dehydratase"/>
</dbReference>
<dbReference type="AlphaFoldDB" id="A0A9W9I0D5"/>
<evidence type="ECO:0000313" key="1">
    <source>
        <dbReference type="EMBL" id="KAJ5161126.1"/>
    </source>
</evidence>
<protein>
    <recommendedName>
        <fullName evidence="3">Coenzyme Q-binding protein COQ10 START domain-containing protein</fullName>
    </recommendedName>
</protein>